<feature type="domain" description="Guanylate-binding protein N-terminal" evidence="1">
    <location>
        <begin position="987"/>
        <end position="1063"/>
    </location>
</feature>
<reference evidence="2 3" key="1">
    <citation type="submission" date="2014-06" db="EMBL/GenBank/DDBJ databases">
        <authorList>
            <consortium name="DOE Joint Genome Institute"/>
            <person name="Kuo A."/>
            <person name="Kohler A."/>
            <person name="Nagy L.G."/>
            <person name="Floudas D."/>
            <person name="Copeland A."/>
            <person name="Barry K.W."/>
            <person name="Cichocki N."/>
            <person name="Veneault-Fourrey C."/>
            <person name="LaButti K."/>
            <person name="Lindquist E.A."/>
            <person name="Lipzen A."/>
            <person name="Lundell T."/>
            <person name="Morin E."/>
            <person name="Murat C."/>
            <person name="Sun H."/>
            <person name="Tunlid A."/>
            <person name="Henrissat B."/>
            <person name="Grigoriev I.V."/>
            <person name="Hibbett D.S."/>
            <person name="Martin F."/>
            <person name="Nordberg H.P."/>
            <person name="Cantor M.N."/>
            <person name="Hua S.X."/>
        </authorList>
    </citation>
    <scope>NUCLEOTIDE SEQUENCE [LARGE SCALE GENOMIC DNA]</scope>
    <source>
        <strain evidence="2 3">ATCC 200175</strain>
    </source>
</reference>
<protein>
    <submittedName>
        <fullName evidence="2">Unplaced genomic scaffold PAXINscaffold_43, whole genome shotgun sequence</fullName>
    </submittedName>
</protein>
<dbReference type="Pfam" id="PF02263">
    <property type="entry name" value="GBP"/>
    <property type="match status" value="1"/>
</dbReference>
<evidence type="ECO:0000313" key="3">
    <source>
        <dbReference type="Proteomes" id="UP000053647"/>
    </source>
</evidence>
<organism evidence="2 3">
    <name type="scientific">Paxillus involutus ATCC 200175</name>
    <dbReference type="NCBI Taxonomy" id="664439"/>
    <lineage>
        <taxon>Eukaryota</taxon>
        <taxon>Fungi</taxon>
        <taxon>Dikarya</taxon>
        <taxon>Basidiomycota</taxon>
        <taxon>Agaricomycotina</taxon>
        <taxon>Agaricomycetes</taxon>
        <taxon>Agaricomycetidae</taxon>
        <taxon>Boletales</taxon>
        <taxon>Paxilineae</taxon>
        <taxon>Paxillaceae</taxon>
        <taxon>Paxillus</taxon>
    </lineage>
</organism>
<feature type="non-terminal residue" evidence="2">
    <location>
        <position position="1397"/>
    </location>
</feature>
<dbReference type="OrthoDB" id="2343366at2759"/>
<reference evidence="3" key="2">
    <citation type="submission" date="2015-01" db="EMBL/GenBank/DDBJ databases">
        <title>Evolutionary Origins and Diversification of the Mycorrhizal Mutualists.</title>
        <authorList>
            <consortium name="DOE Joint Genome Institute"/>
            <consortium name="Mycorrhizal Genomics Consortium"/>
            <person name="Kohler A."/>
            <person name="Kuo A."/>
            <person name="Nagy L.G."/>
            <person name="Floudas D."/>
            <person name="Copeland A."/>
            <person name="Barry K.W."/>
            <person name="Cichocki N."/>
            <person name="Veneault-Fourrey C."/>
            <person name="LaButti K."/>
            <person name="Lindquist E.A."/>
            <person name="Lipzen A."/>
            <person name="Lundell T."/>
            <person name="Morin E."/>
            <person name="Murat C."/>
            <person name="Riley R."/>
            <person name="Ohm R."/>
            <person name="Sun H."/>
            <person name="Tunlid A."/>
            <person name="Henrissat B."/>
            <person name="Grigoriev I.V."/>
            <person name="Hibbett D.S."/>
            <person name="Martin F."/>
        </authorList>
    </citation>
    <scope>NUCLEOTIDE SEQUENCE [LARGE SCALE GENOMIC DNA]</scope>
    <source>
        <strain evidence="3">ATCC 200175</strain>
    </source>
</reference>
<dbReference type="PANTHER" id="PTHR22796">
    <property type="entry name" value="URG4-RELATED"/>
    <property type="match status" value="1"/>
</dbReference>
<evidence type="ECO:0000259" key="1">
    <source>
        <dbReference type="Pfam" id="PF02263"/>
    </source>
</evidence>
<dbReference type="SUPFAM" id="SSF52540">
    <property type="entry name" value="P-loop containing nucleoside triphosphate hydrolases"/>
    <property type="match status" value="1"/>
</dbReference>
<dbReference type="GO" id="GO:0005525">
    <property type="term" value="F:GTP binding"/>
    <property type="evidence" value="ECO:0007669"/>
    <property type="project" value="InterPro"/>
</dbReference>
<evidence type="ECO:0000313" key="2">
    <source>
        <dbReference type="EMBL" id="KIJ12369.1"/>
    </source>
</evidence>
<name>A0A0C9STW1_PAXIN</name>
<sequence length="1397" mass="157836">DLCFSIPGMYRVLDLISERGTSGLVDKIIIAQDSPKAFINGICPGAYASLTKVDFKALDKCGVKPVGIYGSKEEIARFLLTFGMVDDAMATMLVDPTADSSTAKSTLRSGLYIIRVSQTSDAIENIFVIYWPEESTWNDDASPSVRRNRVTFMRYLTKICDQVTALISEEHAKAIVWSDPVNDDNLTDEDEDEDDTDRLFTFEVAKTNQQEEGVSVRAGFKCTSDQIIIAEPHPDSTMEPEFFKPRLVHGETRQGFMTARYLPGRRSVESLHAYRMNSFQLQDALYASYVTLCPSSTKRWICREKESLQIAETIGPKLLYQLFRLGLSRRFPEEGDIWAKEVNVIKLAYQKQMEDQQKRLDDELTKRHPRITENLSEELRRYNCKTISNADFRKSKKKILVVLHVSRKIQNLTQPQLTALVCSALKESKKNFQSALASILHEISVPVGASLPSKPTSVETRNAEKLLRDGSNESALLTDEDFISDLENISRTVPTLGEALADAKDMAQKHLGAIVEKVYKKLLKTTRRIQREDHRSQAKFEADRRNDQDIRNLSVSLIRNINLLSQSSTSPSLLRLESIVPCRQSSYGHPLTYDITGRWESLKEATLLFTIYLMHLTTQDQHELQLDPTTVPNPRFKESYSFQLPLGFSVSHVQLLEGDRLLLALVDRNANLHLFLDHLNSIESSIERERGKMLHRDKIGEEFLLAFDESQRMLAVVGVYSSPDGSCFLAAIPDGATTRITAYHWSTFGSNEGIPLSIEDWAGEDDLVLTSLARRSAVHLMRLDLLSQACSFVALDITRRVTEFMFKQKAGRGGLSGDARFTAHNCVMDCHAEVWTRFPVLPAVQRATISSTNRCRRSVLFVTDRDHNRYPAHFADMVDTFERTSKKPTGDRLSTLCVSATTFEKFAADFSPGREWTASLFKAGEWVVDMLCLIPIHLALARDDRFVPLKDGVYSPEVEKSLLGADINRIVDSLSFGWYESIFQSYMADKPVRVVSSMGEQSVGKSFALNHLVDTSFAGSAMRTTEGVWMSVTPTKEALIVALDFEGVHSIERSAQEDTLLVLFNTAISNLVLFRNNFALSRDITGLFQSFQSSSAVLDPMANPALFQSTLVIIIKDVVDSDKAEIAREFSLKFQQIVEEEQDANFISRLHGGKLNIIPWPVIESRDFYKLFATLKRRLDQQVVTHNAAGEFLHLMKTLMAKLKANDWGALSQTMASHRAQLLLTLLPIALAFGLQAVEPEVEPLKNLDTDMPVNLPDTEARFFVANVEQLKNENEEELLDALLARWVNFDSRQFVPDAEWVEEVSQYLEDLVDMRINHVRAWVRSNLTRFQASQANVLKLQRVVESAIVDLKSSVQLCRMQCSRCQLLCIQNRHHDGPHNCQTEHTCNQKCKFCAQ</sequence>
<dbReference type="EMBL" id="KN819365">
    <property type="protein sequence ID" value="KIJ12369.1"/>
    <property type="molecule type" value="Genomic_DNA"/>
</dbReference>
<dbReference type="InterPro" id="IPR027417">
    <property type="entry name" value="P-loop_NTPase"/>
</dbReference>
<accession>A0A0C9STW1</accession>
<proteinExistence type="predicted"/>
<dbReference type="GO" id="GO:0003924">
    <property type="term" value="F:GTPase activity"/>
    <property type="evidence" value="ECO:0007669"/>
    <property type="project" value="InterPro"/>
</dbReference>
<dbReference type="InterPro" id="IPR015894">
    <property type="entry name" value="Guanylate-bd_N"/>
</dbReference>
<keyword evidence="3" id="KW-1185">Reference proteome</keyword>
<gene>
    <name evidence="2" type="ORF">PAXINDRAFT_54138</name>
</gene>
<dbReference type="HOGENOM" id="CLU_000401_1_0_1"/>
<feature type="non-terminal residue" evidence="2">
    <location>
        <position position="1"/>
    </location>
</feature>
<dbReference type="Proteomes" id="UP000053647">
    <property type="component" value="Unassembled WGS sequence"/>
</dbReference>
<dbReference type="Gene3D" id="3.40.50.300">
    <property type="entry name" value="P-loop containing nucleotide triphosphate hydrolases"/>
    <property type="match status" value="1"/>
</dbReference>
<dbReference type="PANTHER" id="PTHR22796:SF1">
    <property type="entry name" value="VWFA DOMAIN-CONTAINING PROTEIN"/>
    <property type="match status" value="1"/>
</dbReference>